<reference evidence="2 3" key="1">
    <citation type="journal article" date="2018" name="Nat. Biotechnol.">
        <title>A standardized bacterial taxonomy based on genome phylogeny substantially revises the tree of life.</title>
        <authorList>
            <person name="Parks D.H."/>
            <person name="Chuvochina M."/>
            <person name="Waite D.W."/>
            <person name="Rinke C."/>
            <person name="Skarshewski A."/>
            <person name="Chaumeil P.A."/>
            <person name="Hugenholtz P."/>
        </authorList>
    </citation>
    <scope>NUCLEOTIDE SEQUENCE [LARGE SCALE GENOMIC DNA]</scope>
    <source>
        <strain evidence="2">UBA8739</strain>
    </source>
</reference>
<proteinExistence type="predicted"/>
<dbReference type="Proteomes" id="UP000257706">
    <property type="component" value="Unassembled WGS sequence"/>
</dbReference>
<gene>
    <name evidence="2" type="ORF">DCK97_18530</name>
</gene>
<name>A0A3B9INZ3_9PROT</name>
<evidence type="ECO:0000256" key="1">
    <source>
        <dbReference type="SAM" id="MobiDB-lite"/>
    </source>
</evidence>
<dbReference type="EMBL" id="DMAI01000304">
    <property type="protein sequence ID" value="HAE49418.1"/>
    <property type="molecule type" value="Genomic_DNA"/>
</dbReference>
<protein>
    <submittedName>
        <fullName evidence="2">Uncharacterized protein</fullName>
    </submittedName>
</protein>
<feature type="compositionally biased region" description="Basic and acidic residues" evidence="1">
    <location>
        <begin position="1"/>
        <end position="15"/>
    </location>
</feature>
<comment type="caution">
    <text evidence="2">The sequence shown here is derived from an EMBL/GenBank/DDBJ whole genome shotgun (WGS) entry which is preliminary data.</text>
</comment>
<evidence type="ECO:0000313" key="2">
    <source>
        <dbReference type="EMBL" id="HAE49418.1"/>
    </source>
</evidence>
<accession>A0A3B9INZ3</accession>
<evidence type="ECO:0000313" key="3">
    <source>
        <dbReference type="Proteomes" id="UP000257706"/>
    </source>
</evidence>
<feature type="region of interest" description="Disordered" evidence="1">
    <location>
        <begin position="1"/>
        <end position="21"/>
    </location>
</feature>
<sequence length="62" mass="7050">MPVIKSDRGKDEMPDPKTQAYANRPRNLGRIVQSYRSLDGTTWSSVREDVFKRALRAAVGEK</sequence>
<dbReference type="AlphaFoldDB" id="A0A3B9INZ3"/>
<organism evidence="2 3">
    <name type="scientific">Tistrella mobilis</name>
    <dbReference type="NCBI Taxonomy" id="171437"/>
    <lineage>
        <taxon>Bacteria</taxon>
        <taxon>Pseudomonadati</taxon>
        <taxon>Pseudomonadota</taxon>
        <taxon>Alphaproteobacteria</taxon>
        <taxon>Geminicoccales</taxon>
        <taxon>Geminicoccaceae</taxon>
        <taxon>Tistrella</taxon>
    </lineage>
</organism>